<organism evidence="3 4">
    <name type="scientific">Panicum miliaceum</name>
    <name type="common">Proso millet</name>
    <name type="synonym">Broomcorn millet</name>
    <dbReference type="NCBI Taxonomy" id="4540"/>
    <lineage>
        <taxon>Eukaryota</taxon>
        <taxon>Viridiplantae</taxon>
        <taxon>Streptophyta</taxon>
        <taxon>Embryophyta</taxon>
        <taxon>Tracheophyta</taxon>
        <taxon>Spermatophyta</taxon>
        <taxon>Magnoliopsida</taxon>
        <taxon>Liliopsida</taxon>
        <taxon>Poales</taxon>
        <taxon>Poaceae</taxon>
        <taxon>PACMAD clade</taxon>
        <taxon>Panicoideae</taxon>
        <taxon>Panicodae</taxon>
        <taxon>Paniceae</taxon>
        <taxon>Panicinae</taxon>
        <taxon>Panicum</taxon>
        <taxon>Panicum sect. Panicum</taxon>
    </lineage>
</organism>
<gene>
    <name evidence="3" type="ORF">C2845_PM07G26990</name>
</gene>
<name>A0A3L6SIZ6_PANMI</name>
<feature type="transmembrane region" description="Helical" evidence="2">
    <location>
        <begin position="50"/>
        <end position="71"/>
    </location>
</feature>
<sequence length="110" mass="11474">MLRLRIPHGNSNRGDRATRPRSRAAVVATFGFGTLGAAYAALLGTPEYDMYTKALVFTLVSAVMSSLGRVAGPLGSPRRDKNAAACVVFLSSILPIVAVPLAAKVASSDK</sequence>
<evidence type="ECO:0000256" key="2">
    <source>
        <dbReference type="SAM" id="Phobius"/>
    </source>
</evidence>
<accession>A0A3L6SIZ6</accession>
<reference evidence="4" key="1">
    <citation type="journal article" date="2019" name="Nat. Commun.">
        <title>The genome of broomcorn millet.</title>
        <authorList>
            <person name="Zou C."/>
            <person name="Miki D."/>
            <person name="Li D."/>
            <person name="Tang Q."/>
            <person name="Xiao L."/>
            <person name="Rajput S."/>
            <person name="Deng P."/>
            <person name="Jia W."/>
            <person name="Huang R."/>
            <person name="Zhang M."/>
            <person name="Sun Y."/>
            <person name="Hu J."/>
            <person name="Fu X."/>
            <person name="Schnable P.S."/>
            <person name="Li F."/>
            <person name="Zhang H."/>
            <person name="Feng B."/>
            <person name="Zhu X."/>
            <person name="Liu R."/>
            <person name="Schnable J.C."/>
            <person name="Zhu J.-K."/>
            <person name="Zhang H."/>
        </authorList>
    </citation>
    <scope>NUCLEOTIDE SEQUENCE [LARGE SCALE GENOMIC DNA]</scope>
</reference>
<keyword evidence="2" id="KW-1133">Transmembrane helix</keyword>
<protein>
    <submittedName>
        <fullName evidence="3">Uncharacterized protein</fullName>
    </submittedName>
</protein>
<evidence type="ECO:0000313" key="4">
    <source>
        <dbReference type="Proteomes" id="UP000275267"/>
    </source>
</evidence>
<proteinExistence type="predicted"/>
<feature type="transmembrane region" description="Helical" evidence="2">
    <location>
        <begin position="83"/>
        <end position="103"/>
    </location>
</feature>
<feature type="region of interest" description="Disordered" evidence="1">
    <location>
        <begin position="1"/>
        <end position="20"/>
    </location>
</feature>
<keyword evidence="2" id="KW-0472">Membrane</keyword>
<dbReference type="OrthoDB" id="675302at2759"/>
<dbReference type="EMBL" id="PQIB02000004">
    <property type="protein sequence ID" value="RLN22556.1"/>
    <property type="molecule type" value="Genomic_DNA"/>
</dbReference>
<dbReference type="AlphaFoldDB" id="A0A3L6SIZ6"/>
<keyword evidence="2" id="KW-0812">Transmembrane</keyword>
<keyword evidence="4" id="KW-1185">Reference proteome</keyword>
<comment type="caution">
    <text evidence="3">The sequence shown here is derived from an EMBL/GenBank/DDBJ whole genome shotgun (WGS) entry which is preliminary data.</text>
</comment>
<evidence type="ECO:0000313" key="3">
    <source>
        <dbReference type="EMBL" id="RLN22556.1"/>
    </source>
</evidence>
<dbReference type="Proteomes" id="UP000275267">
    <property type="component" value="Unassembled WGS sequence"/>
</dbReference>
<evidence type="ECO:0000256" key="1">
    <source>
        <dbReference type="SAM" id="MobiDB-lite"/>
    </source>
</evidence>